<dbReference type="GO" id="GO:0006289">
    <property type="term" value="P:nucleotide-excision repair"/>
    <property type="evidence" value="ECO:0007669"/>
    <property type="project" value="UniProtKB-UniRule"/>
</dbReference>
<keyword evidence="3 11" id="KW-0479">Metal-binding</keyword>
<dbReference type="GO" id="GO:0006355">
    <property type="term" value="P:regulation of DNA-templated transcription"/>
    <property type="evidence" value="ECO:0007669"/>
    <property type="project" value="InterPro"/>
</dbReference>
<accession>A0A6P8HXM2</accession>
<keyword evidence="9 11" id="KW-0234">DNA repair</keyword>
<dbReference type="InParanoid" id="A0A6P8HXM2"/>
<dbReference type="Pfam" id="PF03850">
    <property type="entry name" value="Tfb4"/>
    <property type="match status" value="1"/>
</dbReference>
<evidence type="ECO:0000256" key="6">
    <source>
        <dbReference type="ARBA" id="ARBA00022833"/>
    </source>
</evidence>
<comment type="subunit">
    <text evidence="11">Part of a TFIID-containing RNA polymerase II pre-initiation complex that is composed of TBP and at least GTF2A1, GTF2A2, GTF2E1, GTF2E2, GTF2F1, GTF2H2, GTF2H3, GTF2H4, GTF2H5, GTF2B, TCEA1, ERCC2, ERCC3, TAF1, TAF2, TAF3, TAF4, TAF5, TAF6, TAF7, TAF8, TAF9, TAF10, TAF11, TAF12 and TAF13. Component of the 7-subunit TFIIH core complex composed of XPB/ERCC3, XPD/ERCC2, GTF2H1, GTF2H2, GTF2H3, GTF2H4 and GTF2H5, which is active in NER. The core complex associates with the 3-subunit CDK-activating kinase (CAK) module composed of CCNH/cyclin H, CDK7 and MNAT1 to form the 10-subunit holoenzyme (holo-TFIIH) active in transcription. Interacts with RARA; the interaction requires prior phosphorylation of RARA on 'Ser-369' which then enhances interaction of RARA with CDK7.</text>
</comment>
<dbReference type="Proteomes" id="UP000515163">
    <property type="component" value="Unplaced"/>
</dbReference>
<keyword evidence="12" id="KW-1185">Reference proteome</keyword>
<dbReference type="KEGG" id="aten:116293979"/>
<evidence type="ECO:0000256" key="8">
    <source>
        <dbReference type="ARBA" id="ARBA00023163"/>
    </source>
</evidence>
<dbReference type="PANTHER" id="PTHR12831">
    <property type="entry name" value="TRANSCRIPTION INITIATION FACTOR IIH TFIIH , POLYPEPTIDE 3-RELATED"/>
    <property type="match status" value="1"/>
</dbReference>
<dbReference type="GO" id="GO:0008270">
    <property type="term" value="F:zinc ion binding"/>
    <property type="evidence" value="ECO:0007669"/>
    <property type="project" value="UniProtKB-KW"/>
</dbReference>
<dbReference type="InterPro" id="IPR004600">
    <property type="entry name" value="TFIIH_Tfb4/GTF2H3"/>
</dbReference>
<dbReference type="OrthoDB" id="17307at2759"/>
<evidence type="ECO:0000256" key="4">
    <source>
        <dbReference type="ARBA" id="ARBA00022763"/>
    </source>
</evidence>
<dbReference type="GO" id="GO:0005675">
    <property type="term" value="C:transcription factor TFIIH holo complex"/>
    <property type="evidence" value="ECO:0007669"/>
    <property type="project" value="UniProtKB-UniRule"/>
</dbReference>
<evidence type="ECO:0000256" key="5">
    <source>
        <dbReference type="ARBA" id="ARBA00022771"/>
    </source>
</evidence>
<reference evidence="13" key="1">
    <citation type="submission" date="2025-08" db="UniProtKB">
        <authorList>
            <consortium name="RefSeq"/>
        </authorList>
    </citation>
    <scope>IDENTIFICATION</scope>
    <source>
        <tissue evidence="13">Tentacle</tissue>
    </source>
</reference>
<evidence type="ECO:0000256" key="10">
    <source>
        <dbReference type="ARBA" id="ARBA00023242"/>
    </source>
</evidence>
<comment type="similarity">
    <text evidence="2 11">Belongs to the TFB4 family.</text>
</comment>
<evidence type="ECO:0000313" key="13">
    <source>
        <dbReference type="RefSeq" id="XP_031557342.1"/>
    </source>
</evidence>
<evidence type="ECO:0000256" key="9">
    <source>
        <dbReference type="ARBA" id="ARBA00023204"/>
    </source>
</evidence>
<dbReference type="Gene3D" id="3.40.50.410">
    <property type="entry name" value="von Willebrand factor, type A domain"/>
    <property type="match status" value="1"/>
</dbReference>
<dbReference type="PANTHER" id="PTHR12831:SF0">
    <property type="entry name" value="GENERAL TRANSCRIPTION FACTOR IIH SUBUNIT 3"/>
    <property type="match status" value="1"/>
</dbReference>
<proteinExistence type="inferred from homology"/>
<keyword evidence="6 11" id="KW-0862">Zinc</keyword>
<dbReference type="GO" id="GO:0000439">
    <property type="term" value="C:transcription factor TFIIH core complex"/>
    <property type="evidence" value="ECO:0007669"/>
    <property type="project" value="UniProtKB-UniRule"/>
</dbReference>
<organism evidence="12 13">
    <name type="scientific">Actinia tenebrosa</name>
    <name type="common">Australian red waratah sea anemone</name>
    <dbReference type="NCBI Taxonomy" id="6105"/>
    <lineage>
        <taxon>Eukaryota</taxon>
        <taxon>Metazoa</taxon>
        <taxon>Cnidaria</taxon>
        <taxon>Anthozoa</taxon>
        <taxon>Hexacorallia</taxon>
        <taxon>Actiniaria</taxon>
        <taxon>Actiniidae</taxon>
        <taxon>Actinia</taxon>
    </lineage>
</organism>
<dbReference type="AlphaFoldDB" id="A0A6P8HXM2"/>
<dbReference type="FunCoup" id="A0A6P8HXM2">
    <property type="interactions" value="1994"/>
</dbReference>
<comment type="subcellular location">
    <subcellularLocation>
        <location evidence="1 11">Nucleus</location>
    </subcellularLocation>
</comment>
<keyword evidence="10 11" id="KW-0539">Nucleus</keyword>
<comment type="function">
    <text evidence="11">Component of the general transcription and DNA repair factor IIH (TFIIH) core complex, which is involved in general and transcription-coupled nucleotide excision repair (NER) of damaged DNA and, when complexed to CAK, in RNA transcription by RNA polymerase II. In NER, TFIIH acts by opening DNA around the lesion to allow the excision of the damaged oligonucleotide and its replacement by a new DNA fragment. In transcription, TFIIH has an essential role in transcription initiation. When the pre-initiation complex (PIC) has been established, TFIIH is required for promoter opening and promoter escape. Phosphorylation of the C-terminal tail (CTD) of the largest subunit of RNA polymerase II by the kinase module CAK controls the initiation of transcription.</text>
</comment>
<evidence type="ECO:0000313" key="12">
    <source>
        <dbReference type="Proteomes" id="UP000515163"/>
    </source>
</evidence>
<protein>
    <recommendedName>
        <fullName evidence="11">General transcription factor IIH subunit 3</fullName>
    </recommendedName>
    <alternativeName>
        <fullName evidence="11">General transcription factor IIH polypeptide 3</fullName>
    </alternativeName>
</protein>
<dbReference type="InterPro" id="IPR036465">
    <property type="entry name" value="vWFA_dom_sf"/>
</dbReference>
<sequence>MADDNSLDLLVVIFDANPVWWGRVFAEKSQEQITLTSCVDSMIVMCNAHLMMKQSNTLAFIASNTRQSKFLFPKESLQEMHTIEESRSVPSDSRCEKFVQMDDLIVSEIKELIGNSEIPAQENPVHSNPPSALPSALCMALCYIHRKEKECPVGLKLKPRIMVVKASPDNASQYLTIMNCIFGAQKSNVIIDACALYQNSGFLQQAADITGGVYLKIENTLSILEHLLWLYLPGQGTRDMLILPSSQHIDYRAACFCHRKLVDIGYVCSVCLSIYCQFIPRCITCQTLFKLPLPPPLQRSKKKKK</sequence>
<keyword evidence="7 11" id="KW-0805">Transcription regulation</keyword>
<evidence type="ECO:0000256" key="2">
    <source>
        <dbReference type="ARBA" id="ARBA00005273"/>
    </source>
</evidence>
<evidence type="ECO:0000256" key="7">
    <source>
        <dbReference type="ARBA" id="ARBA00023015"/>
    </source>
</evidence>
<dbReference type="GeneID" id="116293979"/>
<keyword evidence="4 11" id="KW-0227">DNA damage</keyword>
<name>A0A6P8HXM2_ACTTE</name>
<dbReference type="RefSeq" id="XP_031557342.1">
    <property type="nucleotide sequence ID" value="XM_031701482.1"/>
</dbReference>
<evidence type="ECO:0000256" key="11">
    <source>
        <dbReference type="RuleBase" id="RU368090"/>
    </source>
</evidence>
<evidence type="ECO:0000256" key="1">
    <source>
        <dbReference type="ARBA" id="ARBA00004123"/>
    </source>
</evidence>
<evidence type="ECO:0000256" key="3">
    <source>
        <dbReference type="ARBA" id="ARBA00022723"/>
    </source>
</evidence>
<gene>
    <name evidence="13" type="primary">LOC116293979</name>
</gene>
<keyword evidence="8 11" id="KW-0804">Transcription</keyword>
<keyword evidence="5 11" id="KW-0863">Zinc-finger</keyword>